<dbReference type="EMBL" id="BMEL01000004">
    <property type="protein sequence ID" value="GGF29260.1"/>
    <property type="molecule type" value="Genomic_DNA"/>
</dbReference>
<feature type="transmembrane region" description="Helical" evidence="1">
    <location>
        <begin position="65"/>
        <end position="88"/>
    </location>
</feature>
<feature type="transmembrane region" description="Helical" evidence="1">
    <location>
        <begin position="31"/>
        <end position="53"/>
    </location>
</feature>
<evidence type="ECO:0000313" key="2">
    <source>
        <dbReference type="EMBL" id="GGF29260.1"/>
    </source>
</evidence>
<proteinExistence type="predicted"/>
<reference evidence="2" key="2">
    <citation type="submission" date="2020-09" db="EMBL/GenBank/DDBJ databases">
        <authorList>
            <person name="Sun Q."/>
            <person name="Zhou Y."/>
        </authorList>
    </citation>
    <scope>NUCLEOTIDE SEQUENCE</scope>
    <source>
        <strain evidence="2">CGMCC 1.12153</strain>
    </source>
</reference>
<reference evidence="2" key="1">
    <citation type="journal article" date="2014" name="Int. J. Syst. Evol. Microbiol.">
        <title>Complete genome sequence of Corynebacterium casei LMG S-19264T (=DSM 44701T), isolated from a smear-ripened cheese.</title>
        <authorList>
            <consortium name="US DOE Joint Genome Institute (JGI-PGF)"/>
            <person name="Walter F."/>
            <person name="Albersmeier A."/>
            <person name="Kalinowski J."/>
            <person name="Ruckert C."/>
        </authorList>
    </citation>
    <scope>NUCLEOTIDE SEQUENCE</scope>
    <source>
        <strain evidence="2">CGMCC 1.12153</strain>
    </source>
</reference>
<dbReference type="Proteomes" id="UP000660110">
    <property type="component" value="Unassembled WGS sequence"/>
</dbReference>
<accession>A0A917B990</accession>
<evidence type="ECO:0000256" key="1">
    <source>
        <dbReference type="SAM" id="Phobius"/>
    </source>
</evidence>
<gene>
    <name evidence="2" type="ORF">GCM10010954_30490</name>
</gene>
<sequence>MIYFKFILYQMIIICLTMALSVYFNMTIDGWGSNVLSGILFIAMFSSVVYLHYRKRFEHLRLKILSFVLATLLAGIIIVLGAIFLRVLA</sequence>
<evidence type="ECO:0000313" key="3">
    <source>
        <dbReference type="Proteomes" id="UP000660110"/>
    </source>
</evidence>
<keyword evidence="3" id="KW-1185">Reference proteome</keyword>
<organism evidence="2 3">
    <name type="scientific">Halobacillus andaensis</name>
    <dbReference type="NCBI Taxonomy" id="1176239"/>
    <lineage>
        <taxon>Bacteria</taxon>
        <taxon>Bacillati</taxon>
        <taxon>Bacillota</taxon>
        <taxon>Bacilli</taxon>
        <taxon>Bacillales</taxon>
        <taxon>Bacillaceae</taxon>
        <taxon>Halobacillus</taxon>
    </lineage>
</organism>
<feature type="transmembrane region" description="Helical" evidence="1">
    <location>
        <begin position="7"/>
        <end position="25"/>
    </location>
</feature>
<keyword evidence="1" id="KW-0472">Membrane</keyword>
<comment type="caution">
    <text evidence="2">The sequence shown here is derived from an EMBL/GenBank/DDBJ whole genome shotgun (WGS) entry which is preliminary data.</text>
</comment>
<dbReference type="AlphaFoldDB" id="A0A917B990"/>
<keyword evidence="1" id="KW-1133">Transmembrane helix</keyword>
<dbReference type="RefSeq" id="WP_188378381.1">
    <property type="nucleotide sequence ID" value="NZ_BMEL01000004.1"/>
</dbReference>
<name>A0A917B990_HALAA</name>
<protein>
    <submittedName>
        <fullName evidence="2">Uncharacterized protein</fullName>
    </submittedName>
</protein>
<keyword evidence="1" id="KW-0812">Transmembrane</keyword>